<comment type="caution">
    <text evidence="1">The sequence shown here is derived from an EMBL/GenBank/DDBJ whole genome shotgun (WGS) entry which is preliminary data.</text>
</comment>
<evidence type="ECO:0000313" key="1">
    <source>
        <dbReference type="EMBL" id="RLZ11862.1"/>
    </source>
</evidence>
<proteinExistence type="predicted"/>
<reference evidence="1 2" key="1">
    <citation type="submission" date="2018-10" db="EMBL/GenBank/DDBJ databases">
        <authorList>
            <person name="Chen X."/>
        </authorList>
    </citation>
    <scope>NUCLEOTIDE SEQUENCE [LARGE SCALE GENOMIC DNA]</scope>
    <source>
        <strain evidence="1 2">YIM 102668</strain>
    </source>
</reference>
<dbReference type="RefSeq" id="WP_121933672.1">
    <property type="nucleotide sequence ID" value="NZ_RDOJ01000003.1"/>
</dbReference>
<sequence>MDIKSQEDIDKNIANSYIKVSYDYENLDLKNCNDFVFEFKDVEVIKLRKSDFDEISKGLINSKLSSVQTTTGSDFSLEYRGYKFCMNHLGNIIRNNRRMNDDQDLGYLIKSKSNYYNHFTEEELVKNDSLVNRLGLPFGYNYIDSLAVSKDVLKKKNIILTY</sequence>
<name>A0A3L9MGC5_9FLAO</name>
<accession>A0A3L9MGC5</accession>
<protein>
    <submittedName>
        <fullName evidence="1">Uncharacterized protein</fullName>
    </submittedName>
</protein>
<dbReference type="EMBL" id="RDOJ01000003">
    <property type="protein sequence ID" value="RLZ11862.1"/>
    <property type="molecule type" value="Genomic_DNA"/>
</dbReference>
<dbReference type="AlphaFoldDB" id="A0A3L9MGC5"/>
<evidence type="ECO:0000313" key="2">
    <source>
        <dbReference type="Proteomes" id="UP000275348"/>
    </source>
</evidence>
<keyword evidence="2" id="KW-1185">Reference proteome</keyword>
<organism evidence="1 2">
    <name type="scientific">Faecalibacter macacae</name>
    <dbReference type="NCBI Taxonomy" id="1859289"/>
    <lineage>
        <taxon>Bacteria</taxon>
        <taxon>Pseudomonadati</taxon>
        <taxon>Bacteroidota</taxon>
        <taxon>Flavobacteriia</taxon>
        <taxon>Flavobacteriales</taxon>
        <taxon>Weeksellaceae</taxon>
        <taxon>Faecalibacter</taxon>
    </lineage>
</organism>
<dbReference type="Proteomes" id="UP000275348">
    <property type="component" value="Unassembled WGS sequence"/>
</dbReference>
<gene>
    <name evidence="1" type="ORF">EAH69_02775</name>
</gene>